<evidence type="ECO:0000313" key="2">
    <source>
        <dbReference type="EMBL" id="EWS74457.1"/>
    </source>
</evidence>
<dbReference type="AlphaFoldDB" id="W7XAS8"/>
<keyword evidence="1 2" id="KW-0812">Transmembrane</keyword>
<keyword evidence="1" id="KW-1133">Transmembrane helix</keyword>
<accession>W7XAS8</accession>
<evidence type="ECO:0000313" key="3">
    <source>
        <dbReference type="Proteomes" id="UP000009168"/>
    </source>
</evidence>
<protein>
    <submittedName>
        <fullName evidence="2">Transmembrane protein, putative</fullName>
    </submittedName>
</protein>
<name>W7XAS8_TETTS</name>
<organism evidence="2 3">
    <name type="scientific">Tetrahymena thermophila (strain SB210)</name>
    <dbReference type="NCBI Taxonomy" id="312017"/>
    <lineage>
        <taxon>Eukaryota</taxon>
        <taxon>Sar</taxon>
        <taxon>Alveolata</taxon>
        <taxon>Ciliophora</taxon>
        <taxon>Intramacronucleata</taxon>
        <taxon>Oligohymenophorea</taxon>
        <taxon>Hymenostomatida</taxon>
        <taxon>Tetrahymenina</taxon>
        <taxon>Tetrahymenidae</taxon>
        <taxon>Tetrahymena</taxon>
    </lineage>
</organism>
<dbReference type="KEGG" id="tet:TTHERM_000079457"/>
<reference evidence="3" key="1">
    <citation type="journal article" date="2006" name="PLoS Biol.">
        <title>Macronuclear genome sequence of the ciliate Tetrahymena thermophila, a model eukaryote.</title>
        <authorList>
            <person name="Eisen J.A."/>
            <person name="Coyne R.S."/>
            <person name="Wu M."/>
            <person name="Wu D."/>
            <person name="Thiagarajan M."/>
            <person name="Wortman J.R."/>
            <person name="Badger J.H."/>
            <person name="Ren Q."/>
            <person name="Amedeo P."/>
            <person name="Jones K.M."/>
            <person name="Tallon L.J."/>
            <person name="Delcher A.L."/>
            <person name="Salzberg S.L."/>
            <person name="Silva J.C."/>
            <person name="Haas B.J."/>
            <person name="Majoros W.H."/>
            <person name="Farzad M."/>
            <person name="Carlton J.M."/>
            <person name="Smith R.K. Jr."/>
            <person name="Garg J."/>
            <person name="Pearlman R.E."/>
            <person name="Karrer K.M."/>
            <person name="Sun L."/>
            <person name="Manning G."/>
            <person name="Elde N.C."/>
            <person name="Turkewitz A.P."/>
            <person name="Asai D.J."/>
            <person name="Wilkes D.E."/>
            <person name="Wang Y."/>
            <person name="Cai H."/>
            <person name="Collins K."/>
            <person name="Stewart B.A."/>
            <person name="Lee S.R."/>
            <person name="Wilamowska K."/>
            <person name="Weinberg Z."/>
            <person name="Ruzzo W.L."/>
            <person name="Wloga D."/>
            <person name="Gaertig J."/>
            <person name="Frankel J."/>
            <person name="Tsao C.-C."/>
            <person name="Gorovsky M.A."/>
            <person name="Keeling P.J."/>
            <person name="Waller R.F."/>
            <person name="Patron N.J."/>
            <person name="Cherry J.M."/>
            <person name="Stover N.A."/>
            <person name="Krieger C.J."/>
            <person name="del Toro C."/>
            <person name="Ryder H.F."/>
            <person name="Williamson S.C."/>
            <person name="Barbeau R.A."/>
            <person name="Hamilton E.P."/>
            <person name="Orias E."/>
        </authorList>
    </citation>
    <scope>NUCLEOTIDE SEQUENCE [LARGE SCALE GENOMIC DNA]</scope>
    <source>
        <strain evidence="3">SB210</strain>
    </source>
</reference>
<proteinExistence type="predicted"/>
<dbReference type="InParanoid" id="W7XAS8"/>
<keyword evidence="1" id="KW-0472">Membrane</keyword>
<dbReference type="Proteomes" id="UP000009168">
    <property type="component" value="Unassembled WGS sequence"/>
</dbReference>
<dbReference type="GeneID" id="24437143"/>
<keyword evidence="3" id="KW-1185">Reference proteome</keyword>
<feature type="transmembrane region" description="Helical" evidence="1">
    <location>
        <begin position="48"/>
        <end position="68"/>
    </location>
</feature>
<feature type="transmembrane region" description="Helical" evidence="1">
    <location>
        <begin position="20"/>
        <end position="39"/>
    </location>
</feature>
<dbReference type="EMBL" id="GG662704">
    <property type="protein sequence ID" value="EWS74457.1"/>
    <property type="molecule type" value="Genomic_DNA"/>
</dbReference>
<gene>
    <name evidence="2" type="ORF">TTHERM_000079457</name>
</gene>
<evidence type="ECO:0000256" key="1">
    <source>
        <dbReference type="SAM" id="Phobius"/>
    </source>
</evidence>
<sequence length="130" mass="15985">MEAESILHSPLQNLSFLQKILIFKILLFIHSNINDYLYLKKIRIEDFYFYYFIYFYLYLFYKNLYFSYNKIHKIKSFLQFCLLGSQHQKNKSTLLNAQLKKIQNIKFQRLIIPKANQSINQFKKVKQIFF</sequence>
<dbReference type="RefSeq" id="XP_012653034.1">
    <property type="nucleotide sequence ID" value="XM_012797580.1"/>
</dbReference>